<reference evidence="1 2" key="1">
    <citation type="journal article" date="2013" name="PLoS ONE">
        <title>Poles Apart: Arctic and Antarctic Octadecabacter strains Share High Genome Plasticity and a New Type of Xanthorhodopsin.</title>
        <authorList>
            <person name="Vollmers J."/>
            <person name="Voget S."/>
            <person name="Dietrich S."/>
            <person name="Gollnow K."/>
            <person name="Smits M."/>
            <person name="Meyer K."/>
            <person name="Brinkhoff T."/>
            <person name="Simon M."/>
            <person name="Daniel R."/>
        </authorList>
    </citation>
    <scope>NUCLEOTIDE SEQUENCE [LARGE SCALE GENOMIC DNA]</scope>
    <source>
        <strain evidence="1 2">307</strain>
    </source>
</reference>
<evidence type="ECO:0000313" key="1">
    <source>
        <dbReference type="EMBL" id="AGI66803.1"/>
    </source>
</evidence>
<dbReference type="Proteomes" id="UP000005307">
    <property type="component" value="Chromosome"/>
</dbReference>
<gene>
    <name evidence="1" type="ORF">OAN307_c10980</name>
</gene>
<dbReference type="EMBL" id="CP003740">
    <property type="protein sequence ID" value="AGI66803.1"/>
    <property type="molecule type" value="Genomic_DNA"/>
</dbReference>
<dbReference type="KEGG" id="oat:OAN307_c10980"/>
<proteinExistence type="predicted"/>
<evidence type="ECO:0000313" key="2">
    <source>
        <dbReference type="Proteomes" id="UP000005307"/>
    </source>
</evidence>
<protein>
    <submittedName>
        <fullName evidence="1">Uncharacterized protein</fullName>
    </submittedName>
</protein>
<dbReference type="AlphaFoldDB" id="M9R4V7"/>
<dbReference type="STRING" id="391626.OAN307_c10980"/>
<dbReference type="HOGENOM" id="CLU_1905152_0_0_5"/>
<sequence length="147" mass="16201">MKITTFHLGTIKMSAKTGPHATSAIATFVDRRILELRYKKNQCDIAFEAGFTNPNMLTVIKKGNSKLALDRVATMAASLEVDPKYLLRITLEQSGNETVLQVFDEVIGTVVSKKEVGWLQLLREASDNSDPAVTTRARSTVLSIFGK</sequence>
<organism evidence="1 2">
    <name type="scientific">Octadecabacter antarcticus 307</name>
    <dbReference type="NCBI Taxonomy" id="391626"/>
    <lineage>
        <taxon>Bacteria</taxon>
        <taxon>Pseudomonadati</taxon>
        <taxon>Pseudomonadota</taxon>
        <taxon>Alphaproteobacteria</taxon>
        <taxon>Rhodobacterales</taxon>
        <taxon>Roseobacteraceae</taxon>
        <taxon>Octadecabacter</taxon>
    </lineage>
</organism>
<accession>M9R4V7</accession>
<dbReference type="eggNOG" id="ENOG5031CTX">
    <property type="taxonomic scope" value="Bacteria"/>
</dbReference>
<name>M9R4V7_9RHOB</name>
<dbReference type="RefSeq" id="WP_015498845.1">
    <property type="nucleotide sequence ID" value="NC_020911.1"/>
</dbReference>
<keyword evidence="2" id="KW-1185">Reference proteome</keyword>